<comment type="similarity">
    <text evidence="2 12">Belongs to the cytochrome ubiquinol oxidase subunit 1 family.</text>
</comment>
<feature type="transmembrane region" description="Helical" evidence="12">
    <location>
        <begin position="357"/>
        <end position="383"/>
    </location>
</feature>
<keyword evidence="4 12" id="KW-1003">Cell membrane</keyword>
<evidence type="ECO:0000256" key="3">
    <source>
        <dbReference type="ARBA" id="ARBA00022448"/>
    </source>
</evidence>
<dbReference type="GO" id="GO:0005886">
    <property type="term" value="C:plasma membrane"/>
    <property type="evidence" value="ECO:0007669"/>
    <property type="project" value="UniProtKB-SubCell"/>
</dbReference>
<dbReference type="GO" id="GO:0046872">
    <property type="term" value="F:metal ion binding"/>
    <property type="evidence" value="ECO:0007669"/>
    <property type="project" value="UniProtKB-UniRule"/>
</dbReference>
<keyword evidence="6 12" id="KW-0812">Transmembrane</keyword>
<dbReference type="PANTHER" id="PTHR30365">
    <property type="entry name" value="CYTOCHROME D UBIQUINOL OXIDASE"/>
    <property type="match status" value="1"/>
</dbReference>
<gene>
    <name evidence="13" type="primary">cydA</name>
    <name evidence="13" type="ORF">NtB2_00560</name>
</gene>
<evidence type="ECO:0000256" key="11">
    <source>
        <dbReference type="ARBA" id="ARBA00023136"/>
    </source>
</evidence>
<feature type="transmembrane region" description="Helical" evidence="12">
    <location>
        <begin position="451"/>
        <end position="469"/>
    </location>
</feature>
<feature type="transmembrane region" description="Helical" evidence="12">
    <location>
        <begin position="206"/>
        <end position="226"/>
    </location>
</feature>
<evidence type="ECO:0000256" key="1">
    <source>
        <dbReference type="ARBA" id="ARBA00004651"/>
    </source>
</evidence>
<evidence type="ECO:0000256" key="10">
    <source>
        <dbReference type="ARBA" id="ARBA00023004"/>
    </source>
</evidence>
<evidence type="ECO:0000256" key="7">
    <source>
        <dbReference type="ARBA" id="ARBA00022723"/>
    </source>
</evidence>
<feature type="transmembrane region" description="Helical" evidence="12">
    <location>
        <begin position="395"/>
        <end position="417"/>
    </location>
</feature>
<keyword evidence="8 12" id="KW-0249">Electron transport</keyword>
<dbReference type="OrthoDB" id="9807042at2"/>
<dbReference type="RefSeq" id="WP_109245423.1">
    <property type="nucleotide sequence ID" value="NZ_BFFO01000003.1"/>
</dbReference>
<evidence type="ECO:0000256" key="4">
    <source>
        <dbReference type="ARBA" id="ARBA00022475"/>
    </source>
</evidence>
<dbReference type="GO" id="GO:0019646">
    <property type="term" value="P:aerobic electron transport chain"/>
    <property type="evidence" value="ECO:0007669"/>
    <property type="project" value="InterPro"/>
</dbReference>
<dbReference type="PIRSF" id="PIRSF006446">
    <property type="entry name" value="Cyt_quinol_oxidase_1"/>
    <property type="match status" value="1"/>
</dbReference>
<keyword evidence="9 12" id="KW-1133">Transmembrane helix</keyword>
<dbReference type="Proteomes" id="UP000245021">
    <property type="component" value="Unassembled WGS sequence"/>
</dbReference>
<dbReference type="GO" id="GO:0016682">
    <property type="term" value="F:oxidoreductase activity, acting on diphenols and related substances as donors, oxygen as acceptor"/>
    <property type="evidence" value="ECO:0007669"/>
    <property type="project" value="TreeGrafter"/>
</dbReference>
<feature type="transmembrane region" description="Helical" evidence="12">
    <location>
        <begin position="12"/>
        <end position="33"/>
    </location>
</feature>
<dbReference type="GO" id="GO:0020037">
    <property type="term" value="F:heme binding"/>
    <property type="evidence" value="ECO:0007669"/>
    <property type="project" value="TreeGrafter"/>
</dbReference>
<reference evidence="13 14" key="1">
    <citation type="journal article" date="2018" name="Genome Announc.">
        <title>Draft Genome Sequence of Lactococcus sp. Strain NtB2 (JCM 32569), Isolated from the Gut of the Higher Termite Nasutitermes takasagoensis.</title>
        <authorList>
            <person name="Noda S."/>
            <person name="Aihara C."/>
            <person name="Yuki M."/>
            <person name="Ohkuma M."/>
        </authorList>
    </citation>
    <scope>NUCLEOTIDE SEQUENCE [LARGE SCALE GENOMIC DNA]</scope>
    <source>
        <strain evidence="13 14">NtB2</strain>
    </source>
</reference>
<evidence type="ECO:0000256" key="8">
    <source>
        <dbReference type="ARBA" id="ARBA00022982"/>
    </source>
</evidence>
<feature type="transmembrane region" description="Helical" evidence="12">
    <location>
        <begin position="238"/>
        <end position="255"/>
    </location>
</feature>
<organism evidence="13 14">
    <name type="scientific">Lactococcus termiticola</name>
    <dbReference type="NCBI Taxonomy" id="2169526"/>
    <lineage>
        <taxon>Bacteria</taxon>
        <taxon>Bacillati</taxon>
        <taxon>Bacillota</taxon>
        <taxon>Bacilli</taxon>
        <taxon>Lactobacillales</taxon>
        <taxon>Streptococcaceae</taxon>
        <taxon>Lactococcus</taxon>
    </lineage>
</organism>
<keyword evidence="5 12" id="KW-0349">Heme</keyword>
<keyword evidence="10 12" id="KW-0408">Iron</keyword>
<keyword evidence="7 12" id="KW-0479">Metal-binding</keyword>
<sequence>MFTIVNLARFQFAMTTVFHFFFVPFSIGMLFMVALMESIYVKTGDEKWKIRTKFFGSIMLLSFAVGVVTGIIQEFQFGMNWSDYSRFVGDIFGAPLAVEALLAFFMESTFLGIWLFGWDRINKKLHMVVAWITLVGSVLSGLWILAANSFMQNPVGFTITGGNGQRIPLSEWAQNPSLAGGARATLNNFAALVTNPQTTLEFSHVITGWALCGGFSVAGIAAFQLLKKRDVDFFKPALRLGLLVALIGSIGNFVAGDQSMIYVAESQPMKFAVAEGVMDTSKKGESAPWEIVAFFNEAQHREVAGIRVPMMLSILTFHSPTNKTDIKSVDQLNKELAAQYPEAAKEIGNNFVPPMNAIFYTFRIMAGLSMLMILASALGLFWTRKKKPWLYENRGFLRFYGIMLYAPILAITCGWLVTELGRYPWTVYGLFTIQDSVSPNVSVASLTFSNILYFVLFCGLAATMIAYSVHVMRQPIENAETAYAELDPFNKDNFKVKDENEEEGGEK</sequence>
<comment type="caution">
    <text evidence="13">The sequence shown here is derived from an EMBL/GenBank/DDBJ whole genome shotgun (WGS) entry which is preliminary data.</text>
</comment>
<dbReference type="GO" id="GO:0070069">
    <property type="term" value="C:cytochrome complex"/>
    <property type="evidence" value="ECO:0007669"/>
    <property type="project" value="UniProtKB-UniRule"/>
</dbReference>
<accession>A0A2R5HJ11</accession>
<evidence type="ECO:0000256" key="5">
    <source>
        <dbReference type="ARBA" id="ARBA00022617"/>
    </source>
</evidence>
<dbReference type="Pfam" id="PF01654">
    <property type="entry name" value="Cyt_bd_oxida_I"/>
    <property type="match status" value="1"/>
</dbReference>
<evidence type="ECO:0000256" key="12">
    <source>
        <dbReference type="PIRNR" id="PIRNR006446"/>
    </source>
</evidence>
<keyword evidence="3 12" id="KW-0813">Transport</keyword>
<evidence type="ECO:0000256" key="6">
    <source>
        <dbReference type="ARBA" id="ARBA00022692"/>
    </source>
</evidence>
<evidence type="ECO:0000313" key="14">
    <source>
        <dbReference type="Proteomes" id="UP000245021"/>
    </source>
</evidence>
<dbReference type="InterPro" id="IPR002585">
    <property type="entry name" value="Cyt-d_ubiquinol_oxidase_su_1"/>
</dbReference>
<keyword evidence="11 12" id="KW-0472">Membrane</keyword>
<keyword evidence="14" id="KW-1185">Reference proteome</keyword>
<feature type="transmembrane region" description="Helical" evidence="12">
    <location>
        <begin position="54"/>
        <end position="72"/>
    </location>
</feature>
<protein>
    <submittedName>
        <fullName evidence="13">Cytochrome D ubiquinol oxidase subunit I</fullName>
    </submittedName>
</protein>
<dbReference type="PANTHER" id="PTHR30365:SF15">
    <property type="entry name" value="CYTOCHROME BD UBIQUINOL OXIDASE SUBUNIT 1"/>
    <property type="match status" value="1"/>
</dbReference>
<evidence type="ECO:0000313" key="13">
    <source>
        <dbReference type="EMBL" id="GBG96448.1"/>
    </source>
</evidence>
<evidence type="ECO:0000256" key="2">
    <source>
        <dbReference type="ARBA" id="ARBA00009819"/>
    </source>
</evidence>
<comment type="subcellular location">
    <subcellularLocation>
        <location evidence="1">Cell membrane</location>
        <topology evidence="1">Multi-pass membrane protein</topology>
    </subcellularLocation>
</comment>
<evidence type="ECO:0000256" key="9">
    <source>
        <dbReference type="ARBA" id="ARBA00022989"/>
    </source>
</evidence>
<feature type="transmembrane region" description="Helical" evidence="12">
    <location>
        <begin position="92"/>
        <end position="116"/>
    </location>
</feature>
<dbReference type="EMBL" id="BFFO01000003">
    <property type="protein sequence ID" value="GBG96448.1"/>
    <property type="molecule type" value="Genomic_DNA"/>
</dbReference>
<dbReference type="GO" id="GO:0009055">
    <property type="term" value="F:electron transfer activity"/>
    <property type="evidence" value="ECO:0007669"/>
    <property type="project" value="UniProtKB-UniRule"/>
</dbReference>
<proteinExistence type="inferred from homology"/>
<dbReference type="AlphaFoldDB" id="A0A2R5HJ11"/>
<name>A0A2R5HJ11_9LACT</name>
<feature type="transmembrane region" description="Helical" evidence="12">
    <location>
        <begin position="128"/>
        <end position="146"/>
    </location>
</feature>